<evidence type="ECO:0000313" key="7">
    <source>
        <dbReference type="Proteomes" id="UP000325161"/>
    </source>
</evidence>
<dbReference type="Pfam" id="PF13564">
    <property type="entry name" value="DoxX_2"/>
    <property type="match status" value="1"/>
</dbReference>
<evidence type="ECO:0000256" key="3">
    <source>
        <dbReference type="ARBA" id="ARBA00022989"/>
    </source>
</evidence>
<reference evidence="6 7" key="1">
    <citation type="submission" date="2019-08" db="EMBL/GenBank/DDBJ databases">
        <title>Amphibian skin-associated Pigmentiphaga: genome sequence and occurrence across geography and hosts.</title>
        <authorList>
            <person name="Bletz M.C."/>
            <person name="Bunk B."/>
            <person name="Sproeer C."/>
            <person name="Biwer P."/>
            <person name="Reiter S."/>
            <person name="Rabemananjara F.C.E."/>
            <person name="Schulz S."/>
            <person name="Overmann J."/>
            <person name="Vences M."/>
        </authorList>
    </citation>
    <scope>NUCLEOTIDE SEQUENCE [LARGE SCALE GENOMIC DNA]</scope>
    <source>
        <strain evidence="6 7">Mada1488</strain>
    </source>
</reference>
<feature type="transmembrane region" description="Helical" evidence="5">
    <location>
        <begin position="40"/>
        <end position="63"/>
    </location>
</feature>
<evidence type="ECO:0000313" key="6">
    <source>
        <dbReference type="EMBL" id="QEI07551.1"/>
    </source>
</evidence>
<keyword evidence="7" id="KW-1185">Reference proteome</keyword>
<dbReference type="AlphaFoldDB" id="A0A5C0B424"/>
<dbReference type="Proteomes" id="UP000325161">
    <property type="component" value="Chromosome"/>
</dbReference>
<gene>
    <name evidence="6" type="ORF">FXN63_18185</name>
</gene>
<feature type="transmembrane region" description="Helical" evidence="5">
    <location>
        <begin position="124"/>
        <end position="141"/>
    </location>
</feature>
<accession>A0A5C0B424</accession>
<keyword evidence="4 5" id="KW-0472">Membrane</keyword>
<sequence>MLLTTAQSCGFCKRQRTPFYLDTGLTDIAVSFAELSASAWLAWGLAAFFLFGSVLNAIAPASIRASFTRWGYPDWFHYVTAALEFLTAVLLVLPAFRLAGVALAILVMIAAIVTLLHHDEHAHAVAPCVVLALATACGWLMV</sequence>
<evidence type="ECO:0000256" key="5">
    <source>
        <dbReference type="SAM" id="Phobius"/>
    </source>
</evidence>
<dbReference type="RefSeq" id="WP_148816598.1">
    <property type="nucleotide sequence ID" value="NZ_CP043046.1"/>
</dbReference>
<name>A0A5C0B424_9BURK</name>
<comment type="subcellular location">
    <subcellularLocation>
        <location evidence="1">Membrane</location>
        <topology evidence="1">Multi-pass membrane protein</topology>
    </subcellularLocation>
</comment>
<feature type="transmembrane region" description="Helical" evidence="5">
    <location>
        <begin position="99"/>
        <end position="117"/>
    </location>
</feature>
<evidence type="ECO:0000256" key="4">
    <source>
        <dbReference type="ARBA" id="ARBA00023136"/>
    </source>
</evidence>
<evidence type="ECO:0000256" key="2">
    <source>
        <dbReference type="ARBA" id="ARBA00022692"/>
    </source>
</evidence>
<keyword evidence="3 5" id="KW-1133">Transmembrane helix</keyword>
<dbReference type="EMBL" id="CP043046">
    <property type="protein sequence ID" value="QEI07551.1"/>
    <property type="molecule type" value="Genomic_DNA"/>
</dbReference>
<feature type="transmembrane region" description="Helical" evidence="5">
    <location>
        <begin position="75"/>
        <end position="93"/>
    </location>
</feature>
<dbReference type="OrthoDB" id="8967267at2"/>
<dbReference type="GO" id="GO:0016020">
    <property type="term" value="C:membrane"/>
    <property type="evidence" value="ECO:0007669"/>
    <property type="project" value="UniProtKB-SubCell"/>
</dbReference>
<evidence type="ECO:0000256" key="1">
    <source>
        <dbReference type="ARBA" id="ARBA00004141"/>
    </source>
</evidence>
<dbReference type="InterPro" id="IPR032808">
    <property type="entry name" value="DoxX"/>
</dbReference>
<proteinExistence type="predicted"/>
<organism evidence="6 7">
    <name type="scientific">Pigmentiphaga aceris</name>
    <dbReference type="NCBI Taxonomy" id="1940612"/>
    <lineage>
        <taxon>Bacteria</taxon>
        <taxon>Pseudomonadati</taxon>
        <taxon>Pseudomonadota</taxon>
        <taxon>Betaproteobacteria</taxon>
        <taxon>Burkholderiales</taxon>
        <taxon>Alcaligenaceae</taxon>
        <taxon>Pigmentiphaga</taxon>
    </lineage>
</organism>
<protein>
    <submittedName>
        <fullName evidence="6">DoxX family protein</fullName>
    </submittedName>
</protein>
<dbReference type="KEGG" id="pacr:FXN63_18185"/>
<keyword evidence="2 5" id="KW-0812">Transmembrane</keyword>